<dbReference type="Gene3D" id="1.20.120.1780">
    <property type="entry name" value="UbiA prenyltransferase"/>
    <property type="match status" value="1"/>
</dbReference>
<evidence type="ECO:0000256" key="5">
    <source>
        <dbReference type="SAM" id="Phobius"/>
    </source>
</evidence>
<feature type="transmembrane region" description="Helical" evidence="5">
    <location>
        <begin position="61"/>
        <end position="80"/>
    </location>
</feature>
<proteinExistence type="predicted"/>
<dbReference type="InterPro" id="IPR000537">
    <property type="entry name" value="UbiA_prenyltransferase"/>
</dbReference>
<dbReference type="Pfam" id="PF01040">
    <property type="entry name" value="UbiA"/>
    <property type="match status" value="1"/>
</dbReference>
<evidence type="ECO:0000256" key="1">
    <source>
        <dbReference type="ARBA" id="ARBA00004141"/>
    </source>
</evidence>
<dbReference type="EMBL" id="JAUHJS010000005">
    <property type="protein sequence ID" value="MDN4166118.1"/>
    <property type="molecule type" value="Genomic_DNA"/>
</dbReference>
<dbReference type="Proteomes" id="UP001168552">
    <property type="component" value="Unassembled WGS sequence"/>
</dbReference>
<evidence type="ECO:0000256" key="2">
    <source>
        <dbReference type="ARBA" id="ARBA00022692"/>
    </source>
</evidence>
<keyword evidence="4 5" id="KW-0472">Membrane</keyword>
<gene>
    <name evidence="6" type="ORF">QWY31_11435</name>
</gene>
<name>A0ABT8F6V5_9BACT</name>
<keyword evidence="3 5" id="KW-1133">Transmembrane helix</keyword>
<keyword evidence="7" id="KW-1185">Reference proteome</keyword>
<reference evidence="6" key="1">
    <citation type="submission" date="2023-06" db="EMBL/GenBank/DDBJ databases">
        <title>Cytophagales bacterium Strain LB-30, isolated from soil.</title>
        <authorList>
            <person name="Liu B."/>
        </authorList>
    </citation>
    <scope>NUCLEOTIDE SEQUENCE</scope>
    <source>
        <strain evidence="6">LB-30</strain>
    </source>
</reference>
<evidence type="ECO:0000313" key="6">
    <source>
        <dbReference type="EMBL" id="MDN4166118.1"/>
    </source>
</evidence>
<evidence type="ECO:0000256" key="3">
    <source>
        <dbReference type="ARBA" id="ARBA00022989"/>
    </source>
</evidence>
<comment type="caution">
    <text evidence="6">The sequence shown here is derived from an EMBL/GenBank/DDBJ whole genome shotgun (WGS) entry which is preliminary data.</text>
</comment>
<accession>A0ABT8F6V5</accession>
<feature type="transmembrane region" description="Helical" evidence="5">
    <location>
        <begin position="23"/>
        <end position="40"/>
    </location>
</feature>
<protein>
    <submittedName>
        <fullName evidence="6">UbiA family prenyltransferase</fullName>
    </submittedName>
</protein>
<feature type="transmembrane region" description="Helical" evidence="5">
    <location>
        <begin position="149"/>
        <end position="166"/>
    </location>
</feature>
<comment type="subcellular location">
    <subcellularLocation>
        <location evidence="1">Membrane</location>
        <topology evidence="1">Multi-pass membrane protein</topology>
    </subcellularLocation>
</comment>
<evidence type="ECO:0000256" key="4">
    <source>
        <dbReference type="ARBA" id="ARBA00023136"/>
    </source>
</evidence>
<keyword evidence="2 5" id="KW-0812">Transmembrane</keyword>
<feature type="transmembrane region" description="Helical" evidence="5">
    <location>
        <begin position="235"/>
        <end position="255"/>
    </location>
</feature>
<feature type="transmembrane region" description="Helical" evidence="5">
    <location>
        <begin position="186"/>
        <end position="206"/>
    </location>
</feature>
<evidence type="ECO:0000313" key="7">
    <source>
        <dbReference type="Proteomes" id="UP001168552"/>
    </source>
</evidence>
<organism evidence="6 7">
    <name type="scientific">Shiella aurantiaca</name>
    <dbReference type="NCBI Taxonomy" id="3058365"/>
    <lineage>
        <taxon>Bacteria</taxon>
        <taxon>Pseudomonadati</taxon>
        <taxon>Bacteroidota</taxon>
        <taxon>Cytophagia</taxon>
        <taxon>Cytophagales</taxon>
        <taxon>Shiellaceae</taxon>
        <taxon>Shiella</taxon>
    </lineage>
</organism>
<sequence length="257" mass="29669">MAALYYISGYQQTGGQAFWPTEAWLVMASTFIAYNFFRMFSAPVPTDDAREKEQWHLRWRGAIRGLCVLSLLLCLGLSYILFSWQAFLFLLHLGLISLCYNAPNNWPKVLQIRQYPFLKVFVVAYVWAMMAIGLPHFLHTGLEEAQRNLPILLGHFCFIVAITLPFDVKDWEEDEQQGLVTLPHRLGLKGLIALALFFLCLALFFLHVYSPWASSVTFLGAGLLIINTRKKWSEWFYTLGFDGTFLLYYLCLQILDK</sequence>
<feature type="transmembrane region" description="Helical" evidence="5">
    <location>
        <begin position="115"/>
        <end position="137"/>
    </location>
</feature>